<proteinExistence type="predicted"/>
<dbReference type="EMBL" id="LN890972">
    <property type="protein sequence ID" value="CUS13465.1"/>
    <property type="molecule type" value="Genomic_DNA"/>
</dbReference>
<reference evidence="2" key="1">
    <citation type="submission" date="2015-10" db="EMBL/GenBank/DDBJ databases">
        <authorList>
            <person name="Regsiter A."/>
            <person name="william w."/>
        </authorList>
    </citation>
    <scope>NUCLEOTIDE SEQUENCE</scope>
    <source>
        <strain evidence="2">Montdore</strain>
    </source>
</reference>
<dbReference type="AlphaFoldDB" id="A0A292Q3D2"/>
<feature type="compositionally biased region" description="Polar residues" evidence="1">
    <location>
        <begin position="97"/>
        <end position="109"/>
    </location>
</feature>
<sequence length="142" mass="15815">PNICPSTGSETSTSQDSGETLHSWLLIMRSRLASSARSTRSTVVPAGIFVQANTLPNPQWGCRLRCGPKRRKPLLYGREGRHPDITTQKRQDESKASLRQNQQLQQIHRSSAGKMRVLQKGYGGAMEIAMNAEADLEHMMKL</sequence>
<accession>A0A292Q3D2</accession>
<feature type="compositionally biased region" description="Basic and acidic residues" evidence="1">
    <location>
        <begin position="78"/>
        <end position="96"/>
    </location>
</feature>
<protein>
    <submittedName>
        <fullName evidence="2">Uncharacterized protein</fullName>
    </submittedName>
</protein>
<gene>
    <name evidence="2" type="ORF">GSTUAT00002403001</name>
</gene>
<feature type="region of interest" description="Disordered" evidence="1">
    <location>
        <begin position="71"/>
        <end position="112"/>
    </location>
</feature>
<evidence type="ECO:0000256" key="1">
    <source>
        <dbReference type="SAM" id="MobiDB-lite"/>
    </source>
</evidence>
<organism evidence="2 3">
    <name type="scientific">Tuber aestivum</name>
    <name type="common">summer truffle</name>
    <dbReference type="NCBI Taxonomy" id="59557"/>
    <lineage>
        <taxon>Eukaryota</taxon>
        <taxon>Fungi</taxon>
        <taxon>Dikarya</taxon>
        <taxon>Ascomycota</taxon>
        <taxon>Pezizomycotina</taxon>
        <taxon>Pezizomycetes</taxon>
        <taxon>Pezizales</taxon>
        <taxon>Tuberaceae</taxon>
        <taxon>Tuber</taxon>
    </lineage>
</organism>
<evidence type="ECO:0000313" key="2">
    <source>
        <dbReference type="EMBL" id="CUS13465.1"/>
    </source>
</evidence>
<keyword evidence="3" id="KW-1185">Reference proteome</keyword>
<dbReference type="Proteomes" id="UP001412239">
    <property type="component" value="Unassembled WGS sequence"/>
</dbReference>
<feature type="non-terminal residue" evidence="2">
    <location>
        <position position="142"/>
    </location>
</feature>
<name>A0A292Q3D2_9PEZI</name>
<feature type="non-terminal residue" evidence="2">
    <location>
        <position position="1"/>
    </location>
</feature>
<evidence type="ECO:0000313" key="3">
    <source>
        <dbReference type="Proteomes" id="UP001412239"/>
    </source>
</evidence>